<dbReference type="Proteomes" id="UP000293300">
    <property type="component" value="Unassembled WGS sequence"/>
</dbReference>
<dbReference type="EMBL" id="SJPE01000016">
    <property type="protein sequence ID" value="TBX65965.1"/>
    <property type="molecule type" value="Genomic_DNA"/>
</dbReference>
<comment type="caution">
    <text evidence="2">The sequence shown here is derived from an EMBL/GenBank/DDBJ whole genome shotgun (WGS) entry which is preliminary data.</text>
</comment>
<sequence>MRNLIIVFLLLSFSFGFSQNKNAEKPNPKATSGASPKKAPKAAYNQYRIITLQRDTTYVDTSLSIKKEYEYNYLRKDIFGLLPFANEGQTYARLDYGLKAHAAFPEIGFSGKQFNYMGVSDIKYYSVATPLTELYFKTVMEQGQSLDAFIAVNTSERLNFSIAFKGLRSLGKYINQLSSTGNFRFTTSYNTLNKRYYLNFHFTGQDFLNGENGGITTVDNFESGDPAYDNRARLEVYLTDASTFMKGKRIFFDHNFRINSTKGNNNLYLTHQFNYENKFFEYNQKTVLSTVGNQKIQRFGDSYLSSNINDQTRYNRMYNKVGAVYENSLLGKFQFFAEDFRYNYYYNKVLILQNGTVPSSLNDDINTVGGQYDYRKNKWNGTFVYTNSVSHQSLSNFDAKLRYRLNDKNEFVFQYQMLNKIPDHNYNLYQSSYVNYNWYHTFKNEKIKNLEATAKTQWLDASLQLTSLNDYLYFSKDASDPQQQIISPKQYDKTINYLSVKVGREFKWWKLALDNTVLYQQVDQKDDVLNVPKIVTRNSLYFTDYFFKKALYLQTGFTLNYFTKFYINDYNPVTAEAFVQNERKIGNFPMVDFFVNARIRQTRIFVKAEHFNSKMTGNHFYTAPNYPYRDFMIRFGLVWNFFQ</sequence>
<evidence type="ECO:0000256" key="1">
    <source>
        <dbReference type="SAM" id="SignalP"/>
    </source>
</evidence>
<dbReference type="RefSeq" id="WP_131476744.1">
    <property type="nucleotide sequence ID" value="NZ_SJPE01000016.1"/>
</dbReference>
<dbReference type="OrthoDB" id="9812454at2"/>
<organism evidence="2 3">
    <name type="scientific">Flavobacterium silvisoli</name>
    <dbReference type="NCBI Taxonomy" id="2529433"/>
    <lineage>
        <taxon>Bacteria</taxon>
        <taxon>Pseudomonadati</taxon>
        <taxon>Bacteroidota</taxon>
        <taxon>Flavobacteriia</taxon>
        <taxon>Flavobacteriales</taxon>
        <taxon>Flavobacteriaceae</taxon>
        <taxon>Flavobacterium</taxon>
    </lineage>
</organism>
<accession>A0A4Q9YR28</accession>
<evidence type="ECO:0000313" key="2">
    <source>
        <dbReference type="EMBL" id="TBX65965.1"/>
    </source>
</evidence>
<feature type="signal peptide" evidence="1">
    <location>
        <begin position="1"/>
        <end position="23"/>
    </location>
</feature>
<keyword evidence="1" id="KW-0732">Signal</keyword>
<evidence type="ECO:0008006" key="4">
    <source>
        <dbReference type="Google" id="ProtNLM"/>
    </source>
</evidence>
<gene>
    <name evidence="2" type="ORF">EZL74_11340</name>
</gene>
<dbReference type="Pfam" id="PF14121">
    <property type="entry name" value="Porin_10"/>
    <property type="match status" value="1"/>
</dbReference>
<reference evidence="2 3" key="1">
    <citation type="submission" date="2019-02" db="EMBL/GenBank/DDBJ databases">
        <title>Flavobacterium sp. RD-2-33 isolated from forest soil.</title>
        <authorList>
            <person name="Chaudhary D.K."/>
        </authorList>
    </citation>
    <scope>NUCLEOTIDE SEQUENCE [LARGE SCALE GENOMIC DNA]</scope>
    <source>
        <strain evidence="2 3">RD-2-33</strain>
    </source>
</reference>
<name>A0A4Q9YR28_9FLAO</name>
<protein>
    <recommendedName>
        <fullName evidence="4">Porin</fullName>
    </recommendedName>
</protein>
<proteinExistence type="predicted"/>
<evidence type="ECO:0000313" key="3">
    <source>
        <dbReference type="Proteomes" id="UP000293300"/>
    </source>
</evidence>
<keyword evidence="3" id="KW-1185">Reference proteome</keyword>
<dbReference type="AlphaFoldDB" id="A0A4Q9YR28"/>
<dbReference type="InterPro" id="IPR025631">
    <property type="entry name" value="Porin_10"/>
</dbReference>
<feature type="chain" id="PRO_5020823828" description="Porin" evidence="1">
    <location>
        <begin position="24"/>
        <end position="643"/>
    </location>
</feature>